<proteinExistence type="predicted"/>
<organism evidence="1 2">
    <name type="scientific">Arctium lappa</name>
    <name type="common">Greater burdock</name>
    <name type="synonym">Lappa major</name>
    <dbReference type="NCBI Taxonomy" id="4217"/>
    <lineage>
        <taxon>Eukaryota</taxon>
        <taxon>Viridiplantae</taxon>
        <taxon>Streptophyta</taxon>
        <taxon>Embryophyta</taxon>
        <taxon>Tracheophyta</taxon>
        <taxon>Spermatophyta</taxon>
        <taxon>Magnoliopsida</taxon>
        <taxon>eudicotyledons</taxon>
        <taxon>Gunneridae</taxon>
        <taxon>Pentapetalae</taxon>
        <taxon>asterids</taxon>
        <taxon>campanulids</taxon>
        <taxon>Asterales</taxon>
        <taxon>Asteraceae</taxon>
        <taxon>Carduoideae</taxon>
        <taxon>Cardueae</taxon>
        <taxon>Arctiinae</taxon>
        <taxon>Arctium</taxon>
    </lineage>
</organism>
<dbReference type="Proteomes" id="UP001055879">
    <property type="component" value="Linkage Group LG01"/>
</dbReference>
<accession>A0ACB9FP04</accession>
<evidence type="ECO:0000313" key="2">
    <source>
        <dbReference type="Proteomes" id="UP001055879"/>
    </source>
</evidence>
<gene>
    <name evidence="1" type="ORF">L6452_04206</name>
</gene>
<sequence length="340" mass="38543">MDIKEDKELRWFDVEFVPEDYIFSKEERPQNLDIPVCDLIPVIDLAKAATSNGHTQSIEAVLTASQEFGLFQVINHGISEKTLNDAMSVVKEFFDMPSKDRTGIVPHMKNWIYTNSTDYAKDGVHLWRENLKHSCHPLEKSIPLWPHKPTRYQEVIAAYVVEIQKLSSRILEMICIGLGLDPEFFNDKSEVQLLSTNFYPPCPDPTLTLGILAHQDPSLITLLYQGNSTGLQVLKDGEWINVGAIPNAFVVNIGNQLEIISNGKLKSIKHRVVNSMHETRRSIATFVNPSPDSIIEPAKTLVNELEPIRYKASRYKEYVHRNKAFGDYTVALQNAVHSES</sequence>
<evidence type="ECO:0000313" key="1">
    <source>
        <dbReference type="EMBL" id="KAI3773009.1"/>
    </source>
</evidence>
<keyword evidence="2" id="KW-1185">Reference proteome</keyword>
<comment type="caution">
    <text evidence="1">The sequence shown here is derived from an EMBL/GenBank/DDBJ whole genome shotgun (WGS) entry which is preliminary data.</text>
</comment>
<name>A0ACB9FP04_ARCLA</name>
<reference evidence="1 2" key="2">
    <citation type="journal article" date="2022" name="Mol. Ecol. Resour.">
        <title>The genomes of chicory, endive, great burdock and yacon provide insights into Asteraceae paleo-polyploidization history and plant inulin production.</title>
        <authorList>
            <person name="Fan W."/>
            <person name="Wang S."/>
            <person name="Wang H."/>
            <person name="Wang A."/>
            <person name="Jiang F."/>
            <person name="Liu H."/>
            <person name="Zhao H."/>
            <person name="Xu D."/>
            <person name="Zhang Y."/>
        </authorList>
    </citation>
    <scope>NUCLEOTIDE SEQUENCE [LARGE SCALE GENOMIC DNA]</scope>
    <source>
        <strain evidence="2">cv. Niubang</strain>
    </source>
</reference>
<dbReference type="EMBL" id="CM042047">
    <property type="protein sequence ID" value="KAI3773009.1"/>
    <property type="molecule type" value="Genomic_DNA"/>
</dbReference>
<reference evidence="2" key="1">
    <citation type="journal article" date="2022" name="Mol. Ecol. Resour.">
        <title>The genomes of chicory, endive, great burdock and yacon provide insights into Asteraceae palaeo-polyploidization history and plant inulin production.</title>
        <authorList>
            <person name="Fan W."/>
            <person name="Wang S."/>
            <person name="Wang H."/>
            <person name="Wang A."/>
            <person name="Jiang F."/>
            <person name="Liu H."/>
            <person name="Zhao H."/>
            <person name="Xu D."/>
            <person name="Zhang Y."/>
        </authorList>
    </citation>
    <scope>NUCLEOTIDE SEQUENCE [LARGE SCALE GENOMIC DNA]</scope>
    <source>
        <strain evidence="2">cv. Niubang</strain>
    </source>
</reference>
<protein>
    <submittedName>
        <fullName evidence="1">Uncharacterized protein</fullName>
    </submittedName>
</protein>